<dbReference type="Gene3D" id="3.40.30.10">
    <property type="entry name" value="Glutaredoxin"/>
    <property type="match status" value="1"/>
</dbReference>
<protein>
    <submittedName>
        <fullName evidence="2">Unannotated protein</fullName>
    </submittedName>
</protein>
<feature type="domain" description="Glutaredoxin" evidence="1">
    <location>
        <begin position="4"/>
        <end position="59"/>
    </location>
</feature>
<dbReference type="AlphaFoldDB" id="A0A6J6JIG6"/>
<evidence type="ECO:0000313" key="2">
    <source>
        <dbReference type="EMBL" id="CAB4635933.1"/>
    </source>
</evidence>
<dbReference type="InterPro" id="IPR036249">
    <property type="entry name" value="Thioredoxin-like_sf"/>
</dbReference>
<dbReference type="Pfam" id="PF00462">
    <property type="entry name" value="Glutaredoxin"/>
    <property type="match status" value="1"/>
</dbReference>
<proteinExistence type="predicted"/>
<name>A0A6J6JIG6_9ZZZZ</name>
<organism evidence="2">
    <name type="scientific">freshwater metagenome</name>
    <dbReference type="NCBI Taxonomy" id="449393"/>
    <lineage>
        <taxon>unclassified sequences</taxon>
        <taxon>metagenomes</taxon>
        <taxon>ecological metagenomes</taxon>
    </lineage>
</organism>
<evidence type="ECO:0000259" key="1">
    <source>
        <dbReference type="Pfam" id="PF00462"/>
    </source>
</evidence>
<reference evidence="2" key="1">
    <citation type="submission" date="2020-05" db="EMBL/GenBank/DDBJ databases">
        <authorList>
            <person name="Chiriac C."/>
            <person name="Salcher M."/>
            <person name="Ghai R."/>
            <person name="Kavagutti S V."/>
        </authorList>
    </citation>
    <scope>NUCLEOTIDE SEQUENCE</scope>
</reference>
<accession>A0A6J6JIG6</accession>
<dbReference type="EMBL" id="CAEZVN010000082">
    <property type="protein sequence ID" value="CAB4635933.1"/>
    <property type="molecule type" value="Genomic_DNA"/>
</dbReference>
<dbReference type="InterPro" id="IPR002109">
    <property type="entry name" value="Glutaredoxin"/>
</dbReference>
<dbReference type="SUPFAM" id="SSF52833">
    <property type="entry name" value="Thioredoxin-like"/>
    <property type="match status" value="1"/>
</dbReference>
<sequence>MAEVTYYGADWCTDCRRSKAFMLKHDVEFVENNVEESAELAAAAEKIAGRKNIPVIQFKDGAFLVEPSDVDLQAALAERGLI</sequence>
<gene>
    <name evidence="2" type="ORF">UFOPK2001_00838</name>
</gene>
<dbReference type="PROSITE" id="PS51354">
    <property type="entry name" value="GLUTAREDOXIN_2"/>
    <property type="match status" value="1"/>
</dbReference>